<keyword evidence="2" id="KW-1185">Reference proteome</keyword>
<name>A0A6P3GFD9_BISBB</name>
<dbReference type="RefSeq" id="XP_010828206.1">
    <property type="nucleotide sequence ID" value="XM_010829904.1"/>
</dbReference>
<dbReference type="GeneID" id="104981020"/>
<dbReference type="AlphaFoldDB" id="A0A6P3GFD9"/>
<gene>
    <name evidence="3" type="primary">LOC104981020</name>
</gene>
<protein>
    <submittedName>
        <fullName evidence="3">Uncharacterized protein LOC104981020</fullName>
    </submittedName>
</protein>
<proteinExistence type="predicted"/>
<sequence length="221" mass="23818">MDRGEAFGCSASKEPAQQSQAQCPASHPRGLGAAGIRTPPTQTRSPLETHGLARTCGPPSALRPPPSAPRSRSPSTNAGLRHFGAEQHSPALNRNRKAGLGRHSTWPRRSGRDDARPGPAQEGSAGRRQAPGLRRHRADAGVHSAPPAPLKMLNLTWRRALGPLHPGVSSRAGTLQRGETLLDKRGRLQKPTERASDIQDLPQHIELTVPWRLSSKRISLQ</sequence>
<dbReference type="Proteomes" id="UP000515208">
    <property type="component" value="Unplaced"/>
</dbReference>
<organism evidence="2 3">
    <name type="scientific">Bison bison bison</name>
    <name type="common">North American plains bison</name>
    <dbReference type="NCBI Taxonomy" id="43346"/>
    <lineage>
        <taxon>Eukaryota</taxon>
        <taxon>Metazoa</taxon>
        <taxon>Chordata</taxon>
        <taxon>Craniata</taxon>
        <taxon>Vertebrata</taxon>
        <taxon>Euteleostomi</taxon>
        <taxon>Mammalia</taxon>
        <taxon>Eutheria</taxon>
        <taxon>Laurasiatheria</taxon>
        <taxon>Artiodactyla</taxon>
        <taxon>Ruminantia</taxon>
        <taxon>Pecora</taxon>
        <taxon>Bovidae</taxon>
        <taxon>Bovinae</taxon>
        <taxon>Bison</taxon>
    </lineage>
</organism>
<feature type="region of interest" description="Disordered" evidence="1">
    <location>
        <begin position="1"/>
        <end position="147"/>
    </location>
</feature>
<evidence type="ECO:0000313" key="3">
    <source>
        <dbReference type="RefSeq" id="XP_010828206.1"/>
    </source>
</evidence>
<reference evidence="3" key="1">
    <citation type="submission" date="2025-08" db="UniProtKB">
        <authorList>
            <consortium name="RefSeq"/>
        </authorList>
    </citation>
    <scope>IDENTIFICATION</scope>
    <source>
        <tissue evidence="3">Blood</tissue>
    </source>
</reference>
<evidence type="ECO:0000256" key="1">
    <source>
        <dbReference type="SAM" id="MobiDB-lite"/>
    </source>
</evidence>
<evidence type="ECO:0000313" key="2">
    <source>
        <dbReference type="Proteomes" id="UP000515208"/>
    </source>
</evidence>
<accession>A0A6P3GFD9</accession>
<feature type="compositionally biased region" description="Low complexity" evidence="1">
    <location>
        <begin position="15"/>
        <end position="26"/>
    </location>
</feature>
<dbReference type="KEGG" id="bbis:104981020"/>